<feature type="domain" description="HRDC" evidence="1">
    <location>
        <begin position="218"/>
        <end position="300"/>
    </location>
</feature>
<dbReference type="Gene3D" id="3.30.420.10">
    <property type="entry name" value="Ribonuclease H-like superfamily/Ribonuclease H"/>
    <property type="match status" value="1"/>
</dbReference>
<gene>
    <name evidence="2" type="ORF">CYJ76_06605</name>
</gene>
<reference evidence="2 3" key="1">
    <citation type="submission" date="2017-12" db="EMBL/GenBank/DDBJ databases">
        <title>Phylogenetic diversity of female urinary microbiome.</title>
        <authorList>
            <person name="Thomas-White K."/>
            <person name="Wolfe A.J."/>
        </authorList>
    </citation>
    <scope>NUCLEOTIDE SEQUENCE [LARGE SCALE GENOMIC DNA]</scope>
    <source>
        <strain evidence="2 3">UMB1298</strain>
    </source>
</reference>
<dbReference type="Gene3D" id="1.10.150.80">
    <property type="entry name" value="HRDC domain"/>
    <property type="match status" value="2"/>
</dbReference>
<dbReference type="RefSeq" id="WP_101849603.1">
    <property type="nucleotide sequence ID" value="NZ_JBHLVH010000028.1"/>
</dbReference>
<dbReference type="GO" id="GO:0008408">
    <property type="term" value="F:3'-5' exonuclease activity"/>
    <property type="evidence" value="ECO:0007669"/>
    <property type="project" value="InterPro"/>
</dbReference>
<dbReference type="SUPFAM" id="SSF47819">
    <property type="entry name" value="HRDC-like"/>
    <property type="match status" value="1"/>
</dbReference>
<evidence type="ECO:0000313" key="3">
    <source>
        <dbReference type="Proteomes" id="UP000234206"/>
    </source>
</evidence>
<dbReference type="Pfam" id="PF01612">
    <property type="entry name" value="DNA_pol_A_exo1"/>
    <property type="match status" value="1"/>
</dbReference>
<organism evidence="2 3">
    <name type="scientific">Kytococcus schroeteri</name>
    <dbReference type="NCBI Taxonomy" id="138300"/>
    <lineage>
        <taxon>Bacteria</taxon>
        <taxon>Bacillati</taxon>
        <taxon>Actinomycetota</taxon>
        <taxon>Actinomycetes</taxon>
        <taxon>Micrococcales</taxon>
        <taxon>Kytococcaceae</taxon>
        <taxon>Kytococcus</taxon>
    </lineage>
</organism>
<protein>
    <submittedName>
        <fullName evidence="2">Ribonuclease D</fullName>
    </submittedName>
</protein>
<dbReference type="InterPro" id="IPR041605">
    <property type="entry name" value="Exo_C"/>
</dbReference>
<dbReference type="InterPro" id="IPR002121">
    <property type="entry name" value="HRDC_dom"/>
</dbReference>
<dbReference type="InterPro" id="IPR002562">
    <property type="entry name" value="3'-5'_exonuclease_dom"/>
</dbReference>
<sequence length="428" mass="46603">MPTPLDRPAEPLPEVVADDAALAEAAARLAAGTGPVAVDAERASGHRYGNDAYLVQLRREGAGTVLLDPTGIDDMSPLSAALDGPEWVLHAATQDLPCLTDLGLAPRALFDTELGGRLVGLPRVGLAAVVEHYLGLTLAKEHSAVDWSTRPLPHDWLVYAALDVEVLVETRDAMEQDLERLGRLEWARQEFEALTHFRGKEHTEEAWRRTSGSHRLRRPRQAATLRELWQVRDAMARERDVPPSKVIRDEALVALATAPMVEPADMAPVVKFALAGRSGRARGGRPSRTAGTTERRVRRALATLQGHQEQWWGAVQRARALPEDQLPAARLPAVGAPPAKAWADKDPRAAARLARARADLGEIADDLGVPVENLLTPSLLRDLLWETAERDRVDADEVERHLADGGAREWQRGLAVPVVVRAVAEAAA</sequence>
<accession>A0A2I1PAT2</accession>
<evidence type="ECO:0000313" key="2">
    <source>
        <dbReference type="EMBL" id="PKZ41723.1"/>
    </source>
</evidence>
<dbReference type="Proteomes" id="UP000234206">
    <property type="component" value="Unassembled WGS sequence"/>
</dbReference>
<comment type="caution">
    <text evidence="2">The sequence shown here is derived from an EMBL/GenBank/DDBJ whole genome shotgun (WGS) entry which is preliminary data.</text>
</comment>
<proteinExistence type="predicted"/>
<dbReference type="InterPro" id="IPR044876">
    <property type="entry name" value="HRDC_dom_sf"/>
</dbReference>
<dbReference type="Pfam" id="PF18305">
    <property type="entry name" value="DNA_pol_A_exoN"/>
    <property type="match status" value="1"/>
</dbReference>
<dbReference type="OrthoDB" id="144122at2"/>
<dbReference type="SUPFAM" id="SSF53098">
    <property type="entry name" value="Ribonuclease H-like"/>
    <property type="match status" value="1"/>
</dbReference>
<dbReference type="Pfam" id="PF00570">
    <property type="entry name" value="HRDC"/>
    <property type="match status" value="1"/>
</dbReference>
<keyword evidence="3" id="KW-1185">Reference proteome</keyword>
<dbReference type="InterPro" id="IPR051086">
    <property type="entry name" value="RNase_D-like"/>
</dbReference>
<evidence type="ECO:0000259" key="1">
    <source>
        <dbReference type="PROSITE" id="PS50967"/>
    </source>
</evidence>
<dbReference type="PANTHER" id="PTHR47649:SF1">
    <property type="entry name" value="RIBONUCLEASE D"/>
    <property type="match status" value="1"/>
</dbReference>
<dbReference type="GO" id="GO:0003676">
    <property type="term" value="F:nucleic acid binding"/>
    <property type="evidence" value="ECO:0007669"/>
    <property type="project" value="InterPro"/>
</dbReference>
<dbReference type="CDD" id="cd06142">
    <property type="entry name" value="RNaseD_exo"/>
    <property type="match status" value="1"/>
</dbReference>
<dbReference type="GO" id="GO:0000166">
    <property type="term" value="F:nucleotide binding"/>
    <property type="evidence" value="ECO:0007669"/>
    <property type="project" value="InterPro"/>
</dbReference>
<dbReference type="InterPro" id="IPR012337">
    <property type="entry name" value="RNaseH-like_sf"/>
</dbReference>
<dbReference type="EMBL" id="PKIZ01000010">
    <property type="protein sequence ID" value="PKZ41723.1"/>
    <property type="molecule type" value="Genomic_DNA"/>
</dbReference>
<dbReference type="PANTHER" id="PTHR47649">
    <property type="entry name" value="RIBONUCLEASE D"/>
    <property type="match status" value="1"/>
</dbReference>
<dbReference type="GO" id="GO:0006139">
    <property type="term" value="P:nucleobase-containing compound metabolic process"/>
    <property type="evidence" value="ECO:0007669"/>
    <property type="project" value="InterPro"/>
</dbReference>
<dbReference type="SMART" id="SM00474">
    <property type="entry name" value="35EXOc"/>
    <property type="match status" value="1"/>
</dbReference>
<dbReference type="InterPro" id="IPR036397">
    <property type="entry name" value="RNaseH_sf"/>
</dbReference>
<dbReference type="PROSITE" id="PS50967">
    <property type="entry name" value="HRDC"/>
    <property type="match status" value="1"/>
</dbReference>
<dbReference type="AlphaFoldDB" id="A0A2I1PAT2"/>
<dbReference type="InterPro" id="IPR010997">
    <property type="entry name" value="HRDC-like_sf"/>
</dbReference>
<name>A0A2I1PAT2_9MICO</name>